<comment type="caution">
    <text evidence="2">The sequence shown here is derived from an EMBL/GenBank/DDBJ whole genome shotgun (WGS) entry which is preliminary data.</text>
</comment>
<keyword evidence="3" id="KW-1185">Reference proteome</keyword>
<accession>A0ABQ2UVC6</accession>
<protein>
    <submittedName>
        <fullName evidence="2">Uncharacterized protein</fullName>
    </submittedName>
</protein>
<gene>
    <name evidence="2" type="ORF">GCM10010211_15530</name>
</gene>
<organism evidence="2 3">
    <name type="scientific">Streptomyces albospinus</name>
    <dbReference type="NCBI Taxonomy" id="285515"/>
    <lineage>
        <taxon>Bacteria</taxon>
        <taxon>Bacillati</taxon>
        <taxon>Actinomycetota</taxon>
        <taxon>Actinomycetes</taxon>
        <taxon>Kitasatosporales</taxon>
        <taxon>Streptomycetaceae</taxon>
        <taxon>Streptomyces</taxon>
    </lineage>
</organism>
<feature type="region of interest" description="Disordered" evidence="1">
    <location>
        <begin position="106"/>
        <end position="130"/>
    </location>
</feature>
<name>A0ABQ2UVC6_9ACTN</name>
<feature type="compositionally biased region" description="Basic and acidic residues" evidence="1">
    <location>
        <begin position="1"/>
        <end position="12"/>
    </location>
</feature>
<reference evidence="3" key="1">
    <citation type="journal article" date="2019" name="Int. J. Syst. Evol. Microbiol.">
        <title>The Global Catalogue of Microorganisms (GCM) 10K type strain sequencing project: providing services to taxonomists for standard genome sequencing and annotation.</title>
        <authorList>
            <consortium name="The Broad Institute Genomics Platform"/>
            <consortium name="The Broad Institute Genome Sequencing Center for Infectious Disease"/>
            <person name="Wu L."/>
            <person name="Ma J."/>
        </authorList>
    </citation>
    <scope>NUCLEOTIDE SEQUENCE [LARGE SCALE GENOMIC DNA]</scope>
    <source>
        <strain evidence="3">JCM 3399</strain>
    </source>
</reference>
<evidence type="ECO:0000313" key="3">
    <source>
        <dbReference type="Proteomes" id="UP000654471"/>
    </source>
</evidence>
<dbReference type="Proteomes" id="UP000654471">
    <property type="component" value="Unassembled WGS sequence"/>
</dbReference>
<sequence>MAEARHRGDGHGGDQQNGEDDPEGGVDRQEHALTVGGRVPGAPEPEFRGAGMTPRQPGGSRAFARTSRSDVRMSPPCNPAPVAPQPHHATPRHATTGRLLRTLVLNGRPARPHRPSRPTRPPHGRTSLDIDRVVPPSEAWRSGAAPWTTARRRGFADDLTHAQPIAVADSVNQAAGDGDPAEEAALKKILAGC</sequence>
<feature type="compositionally biased region" description="Basic residues" evidence="1">
    <location>
        <begin position="110"/>
        <end position="123"/>
    </location>
</feature>
<dbReference type="EMBL" id="BMRP01000004">
    <property type="protein sequence ID" value="GGU52033.1"/>
    <property type="molecule type" value="Genomic_DNA"/>
</dbReference>
<evidence type="ECO:0000313" key="2">
    <source>
        <dbReference type="EMBL" id="GGU52033.1"/>
    </source>
</evidence>
<proteinExistence type="predicted"/>
<feature type="region of interest" description="Disordered" evidence="1">
    <location>
        <begin position="1"/>
        <end position="93"/>
    </location>
</feature>
<evidence type="ECO:0000256" key="1">
    <source>
        <dbReference type="SAM" id="MobiDB-lite"/>
    </source>
</evidence>